<protein>
    <submittedName>
        <fullName evidence="2 3">Uncharacterized protein</fullName>
    </submittedName>
</protein>
<evidence type="ECO:0000313" key="2">
    <source>
        <dbReference type="EMBL" id="OAV91510.1"/>
    </source>
</evidence>
<feature type="compositionally biased region" description="Acidic residues" evidence="1">
    <location>
        <begin position="137"/>
        <end position="155"/>
    </location>
</feature>
<keyword evidence="4" id="KW-1185">Reference proteome</keyword>
<evidence type="ECO:0000313" key="4">
    <source>
        <dbReference type="Proteomes" id="UP000005240"/>
    </source>
</evidence>
<feature type="region of interest" description="Disordered" evidence="1">
    <location>
        <begin position="114"/>
        <end position="156"/>
    </location>
</feature>
<organism evidence="2">
    <name type="scientific">Puccinia triticina (isolate 1-1 / race 1 (BBBD))</name>
    <name type="common">Brown leaf rust fungus</name>
    <dbReference type="NCBI Taxonomy" id="630390"/>
    <lineage>
        <taxon>Eukaryota</taxon>
        <taxon>Fungi</taxon>
        <taxon>Dikarya</taxon>
        <taxon>Basidiomycota</taxon>
        <taxon>Pucciniomycotina</taxon>
        <taxon>Pucciniomycetes</taxon>
        <taxon>Pucciniales</taxon>
        <taxon>Pucciniaceae</taxon>
        <taxon>Puccinia</taxon>
    </lineage>
</organism>
<dbReference type="AlphaFoldDB" id="A0A180GFQ1"/>
<dbReference type="OrthoDB" id="2507298at2759"/>
<dbReference type="EnsemblFungi" id="PTTG_27930-t43_1">
    <property type="protein sequence ID" value="PTTG_27930-t43_1-p1"/>
    <property type="gene ID" value="PTTG_27930"/>
</dbReference>
<reference evidence="2" key="2">
    <citation type="submission" date="2016-05" db="EMBL/GenBank/DDBJ databases">
        <title>Comparative analysis highlights variable genome content of wheat rusts and divergence of the mating loci.</title>
        <authorList>
            <person name="Cuomo C.A."/>
            <person name="Bakkeren G."/>
            <person name="Szabo L."/>
            <person name="Khalil H."/>
            <person name="Joly D."/>
            <person name="Goldberg J."/>
            <person name="Young S."/>
            <person name="Zeng Q."/>
            <person name="Fellers J."/>
        </authorList>
    </citation>
    <scope>NUCLEOTIDE SEQUENCE [LARGE SCALE GENOMIC DNA]</scope>
    <source>
        <strain evidence="2">1-1 BBBD Race 1</strain>
    </source>
</reference>
<name>A0A180GFQ1_PUCT1</name>
<dbReference type="Proteomes" id="UP000005240">
    <property type="component" value="Unassembled WGS sequence"/>
</dbReference>
<dbReference type="VEuPathDB" id="FungiDB:PTTG_27930"/>
<dbReference type="EMBL" id="ADAS02000079">
    <property type="protein sequence ID" value="OAV91510.1"/>
    <property type="molecule type" value="Genomic_DNA"/>
</dbReference>
<gene>
    <name evidence="2" type="ORF">PTTG_27930</name>
</gene>
<reference evidence="2" key="1">
    <citation type="submission" date="2009-11" db="EMBL/GenBank/DDBJ databases">
        <authorList>
            <consortium name="The Broad Institute Genome Sequencing Platform"/>
            <person name="Ward D."/>
            <person name="Feldgarden M."/>
            <person name="Earl A."/>
            <person name="Young S.K."/>
            <person name="Zeng Q."/>
            <person name="Koehrsen M."/>
            <person name="Alvarado L."/>
            <person name="Berlin A."/>
            <person name="Bochicchio J."/>
            <person name="Borenstein D."/>
            <person name="Chapman S.B."/>
            <person name="Chen Z."/>
            <person name="Engels R."/>
            <person name="Freedman E."/>
            <person name="Gellesch M."/>
            <person name="Goldberg J."/>
            <person name="Griggs A."/>
            <person name="Gujja S."/>
            <person name="Heilman E."/>
            <person name="Heiman D."/>
            <person name="Hepburn T."/>
            <person name="Howarth C."/>
            <person name="Jen D."/>
            <person name="Larson L."/>
            <person name="Lewis B."/>
            <person name="Mehta T."/>
            <person name="Park D."/>
            <person name="Pearson M."/>
            <person name="Roberts A."/>
            <person name="Saif S."/>
            <person name="Shea T."/>
            <person name="Shenoy N."/>
            <person name="Sisk P."/>
            <person name="Stolte C."/>
            <person name="Sykes S."/>
            <person name="Thomson T."/>
            <person name="Walk T."/>
            <person name="White J."/>
            <person name="Yandava C."/>
            <person name="Izard J."/>
            <person name="Baranova O.V."/>
            <person name="Blanton J.M."/>
            <person name="Tanner A.C."/>
            <person name="Dewhirst F.E."/>
            <person name="Haas B."/>
            <person name="Nusbaum C."/>
            <person name="Birren B."/>
        </authorList>
    </citation>
    <scope>NUCLEOTIDE SEQUENCE [LARGE SCALE GENOMIC DNA]</scope>
    <source>
        <strain evidence="2">1-1 BBBD Race 1</strain>
    </source>
</reference>
<accession>A0A180GFQ1</accession>
<feature type="compositionally biased region" description="Basic and acidic residues" evidence="1">
    <location>
        <begin position="116"/>
        <end position="136"/>
    </location>
</feature>
<reference evidence="3 4" key="3">
    <citation type="journal article" date="2017" name="G3 (Bethesda)">
        <title>Comparative analysis highlights variable genome content of wheat rusts and divergence of the mating loci.</title>
        <authorList>
            <person name="Cuomo C.A."/>
            <person name="Bakkeren G."/>
            <person name="Khalil H.B."/>
            <person name="Panwar V."/>
            <person name="Joly D."/>
            <person name="Linning R."/>
            <person name="Sakthikumar S."/>
            <person name="Song X."/>
            <person name="Adiconis X."/>
            <person name="Fan L."/>
            <person name="Goldberg J.M."/>
            <person name="Levin J.Z."/>
            <person name="Young S."/>
            <person name="Zeng Q."/>
            <person name="Anikster Y."/>
            <person name="Bruce M."/>
            <person name="Wang M."/>
            <person name="Yin C."/>
            <person name="McCallum B."/>
            <person name="Szabo L.J."/>
            <person name="Hulbert S."/>
            <person name="Chen X."/>
            <person name="Fellers J.P."/>
        </authorList>
    </citation>
    <scope>NUCLEOTIDE SEQUENCE</scope>
    <source>
        <strain evidence="3">isolate 1-1 / race 1 (BBBD)</strain>
        <strain evidence="4">Isolate 1-1 / race 1 (BBBD)</strain>
    </source>
</reference>
<sequence>MVPVDSTFKQFQYLVAAACDLSVPNTTIIFMDALEKKKYKLSWYASILHLKGWYKLDKVSLTNQASLKDWFNMISALACKGKSPEPCLSLHMVNPVKVVKDGKRADLLAKQAKYKQAMDEKQPNKQRKKGDDKDNDSSNDPDDDKERDEEEIDPEDWNKINFQMSEIFDCYPLNKDYNTNIPVLINPAYPTKYIPITVAGCQEWAMCILDPNMPGVNIASPPQSLLPYRVQGAKKQKVEPKPANDKSSTLCRLLMDTISSNVSHSVAPHPAPTSDGVEYDPQAPEAPPILGYFEFLRLRKIDAVHETLLANGIISHRFFRRGSSLARSKVSDLGLNLGVVTALFDNVSQYERHLAHLRLAT</sequence>
<reference evidence="3" key="4">
    <citation type="submission" date="2025-05" db="UniProtKB">
        <authorList>
            <consortium name="EnsemblFungi"/>
        </authorList>
    </citation>
    <scope>IDENTIFICATION</scope>
    <source>
        <strain evidence="3">isolate 1-1 / race 1 (BBBD)</strain>
    </source>
</reference>
<proteinExistence type="predicted"/>
<evidence type="ECO:0000256" key="1">
    <source>
        <dbReference type="SAM" id="MobiDB-lite"/>
    </source>
</evidence>
<evidence type="ECO:0000313" key="3">
    <source>
        <dbReference type="EnsemblFungi" id="PTTG_27930-t43_1-p1"/>
    </source>
</evidence>